<dbReference type="EMBL" id="CAXLJM020000022">
    <property type="protein sequence ID" value="CAL8087922.1"/>
    <property type="molecule type" value="Genomic_DNA"/>
</dbReference>
<protein>
    <submittedName>
        <fullName evidence="2">Uncharacterized protein</fullName>
    </submittedName>
</protein>
<accession>A0ABP1Q749</accession>
<evidence type="ECO:0000313" key="2">
    <source>
        <dbReference type="EMBL" id="CAL8087922.1"/>
    </source>
</evidence>
<feature type="region of interest" description="Disordered" evidence="1">
    <location>
        <begin position="229"/>
        <end position="253"/>
    </location>
</feature>
<evidence type="ECO:0000256" key="1">
    <source>
        <dbReference type="SAM" id="MobiDB-lite"/>
    </source>
</evidence>
<organism evidence="2 3">
    <name type="scientific">Orchesella dallaii</name>
    <dbReference type="NCBI Taxonomy" id="48710"/>
    <lineage>
        <taxon>Eukaryota</taxon>
        <taxon>Metazoa</taxon>
        <taxon>Ecdysozoa</taxon>
        <taxon>Arthropoda</taxon>
        <taxon>Hexapoda</taxon>
        <taxon>Collembola</taxon>
        <taxon>Entomobryomorpha</taxon>
        <taxon>Entomobryoidea</taxon>
        <taxon>Orchesellidae</taxon>
        <taxon>Orchesellinae</taxon>
        <taxon>Orchesella</taxon>
    </lineage>
</organism>
<feature type="compositionally biased region" description="Low complexity" evidence="1">
    <location>
        <begin position="363"/>
        <end position="372"/>
    </location>
</feature>
<feature type="region of interest" description="Disordered" evidence="1">
    <location>
        <begin position="1"/>
        <end position="106"/>
    </location>
</feature>
<feature type="compositionally biased region" description="Polar residues" evidence="1">
    <location>
        <begin position="460"/>
        <end position="472"/>
    </location>
</feature>
<feature type="compositionally biased region" description="Low complexity" evidence="1">
    <location>
        <begin position="335"/>
        <end position="352"/>
    </location>
</feature>
<feature type="compositionally biased region" description="Low complexity" evidence="1">
    <location>
        <begin position="95"/>
        <end position="106"/>
    </location>
</feature>
<dbReference type="Proteomes" id="UP001642540">
    <property type="component" value="Unassembled WGS sequence"/>
</dbReference>
<feature type="compositionally biased region" description="Basic residues" evidence="1">
    <location>
        <begin position="10"/>
        <end position="19"/>
    </location>
</feature>
<gene>
    <name evidence="2" type="ORF">ODALV1_LOCUS6894</name>
</gene>
<feature type="compositionally biased region" description="Basic and acidic residues" evidence="1">
    <location>
        <begin position="400"/>
        <end position="457"/>
    </location>
</feature>
<proteinExistence type="predicted"/>
<keyword evidence="3" id="KW-1185">Reference proteome</keyword>
<evidence type="ECO:0000313" key="3">
    <source>
        <dbReference type="Proteomes" id="UP001642540"/>
    </source>
</evidence>
<comment type="caution">
    <text evidence="2">The sequence shown here is derived from an EMBL/GenBank/DDBJ whole genome shotgun (WGS) entry which is preliminary data.</text>
</comment>
<name>A0ABP1Q749_9HEXA</name>
<sequence>MPNKIDTSRTRKGYHRPRSRERDQRMPTFQVLEKLHHNNPSEVKRIEPPPVHHQAASPKRKSKSPYNTSPSPTARRHSHHEAPKDRNHSASQSPGKKSVGSNGSCGGNSYRSNINSGRAPACSFANQFYGNCDQRSRSYSPKKKIAFGKQTGVETGEDEEPSDVIVWDTARKASRSNILCPLTDSEFRGVAVEQKKTRIIKQYNVALKTKSVPKVCRFTQSSVAIALDDSGSPESLDDQLPPTSPKEATSTVSIHSTSKHKIDLIGKQLDEIYNVQNDILNQLEDSIASTHTENVELQNEILALKHNNKNLVYLLNDMSDELERMKHIFRSRGLPLPVSSNRLSSPSTPSTKTKSDKNEVTQTPPSTSTSAAGQQRSRSREKSVAKSSSPSSSRKRSRSRSREEDLSNSKPEVKHNPGSEGRGETPIEVSVIKERKSRDKGKQHEKCKAIDPYHTEETDSSIFRNDSESSVNALGADLEAIVTIGRSKKRSKETNKTVPSDKSSKKSSKERRKSSNSDKNRDSDYAYKSDATSTIESVDGKGSTKRKSSKRGCFGLFNFLWPKNAYAQDSEDNIVTLNDI</sequence>
<feature type="compositionally biased region" description="Basic and acidic residues" evidence="1">
    <location>
        <begin position="513"/>
        <end position="527"/>
    </location>
</feature>
<reference evidence="2 3" key="1">
    <citation type="submission" date="2024-08" db="EMBL/GenBank/DDBJ databases">
        <authorList>
            <person name="Cucini C."/>
            <person name="Frati F."/>
        </authorList>
    </citation>
    <scope>NUCLEOTIDE SEQUENCE [LARGE SCALE GENOMIC DNA]</scope>
</reference>
<feature type="region of interest" description="Disordered" evidence="1">
    <location>
        <begin position="335"/>
        <end position="550"/>
    </location>
</feature>